<dbReference type="Pfam" id="PF01963">
    <property type="entry name" value="TraB_PrgY_gumN"/>
    <property type="match status" value="1"/>
</dbReference>
<dbReference type="InterPro" id="IPR002816">
    <property type="entry name" value="TraB/PrgY/GumN_fam"/>
</dbReference>
<comment type="caution">
    <text evidence="3">The sequence shown here is derived from an EMBL/GenBank/DDBJ whole genome shotgun (WGS) entry which is preliminary data.</text>
</comment>
<dbReference type="InterPro" id="IPR047111">
    <property type="entry name" value="YbaP-like"/>
</dbReference>
<dbReference type="EMBL" id="VNJJ01000002">
    <property type="protein sequence ID" value="TVY02965.1"/>
    <property type="molecule type" value="Genomic_DNA"/>
</dbReference>
<dbReference type="OrthoDB" id="357294at2"/>
<name>A0A559JSW7_9BACL</name>
<feature type="region of interest" description="Disordered" evidence="1">
    <location>
        <begin position="27"/>
        <end position="68"/>
    </location>
</feature>
<feature type="chain" id="PRO_5039180921" evidence="2">
    <location>
        <begin position="32"/>
        <end position="347"/>
    </location>
</feature>
<dbReference type="AlphaFoldDB" id="A0A559JSW7"/>
<proteinExistence type="predicted"/>
<dbReference type="RefSeq" id="WP_144698490.1">
    <property type="nucleotide sequence ID" value="NZ_VNJJ01000002.1"/>
</dbReference>
<dbReference type="CDD" id="cd14789">
    <property type="entry name" value="Tiki"/>
    <property type="match status" value="1"/>
</dbReference>
<reference evidence="3 4" key="1">
    <citation type="submission" date="2019-07" db="EMBL/GenBank/DDBJ databases">
        <authorList>
            <person name="Kim J."/>
        </authorList>
    </citation>
    <scope>NUCLEOTIDE SEQUENCE [LARGE SCALE GENOMIC DNA]</scope>
    <source>
        <strain evidence="3 4">G13</strain>
    </source>
</reference>
<gene>
    <name evidence="3" type="ORF">FPZ45_03475</name>
</gene>
<evidence type="ECO:0000256" key="2">
    <source>
        <dbReference type="SAM" id="SignalP"/>
    </source>
</evidence>
<feature type="compositionally biased region" description="Low complexity" evidence="1">
    <location>
        <begin position="32"/>
        <end position="50"/>
    </location>
</feature>
<feature type="signal peptide" evidence="2">
    <location>
        <begin position="1"/>
        <end position="31"/>
    </location>
</feature>
<dbReference type="PANTHER" id="PTHR40590">
    <property type="entry name" value="CYTOPLASMIC PROTEIN-RELATED"/>
    <property type="match status" value="1"/>
</dbReference>
<protein>
    <submittedName>
        <fullName evidence="3">TraB/GumN family protein</fullName>
    </submittedName>
</protein>
<dbReference type="PANTHER" id="PTHR40590:SF1">
    <property type="entry name" value="CYTOPLASMIC PROTEIN"/>
    <property type="match status" value="1"/>
</dbReference>
<accession>A0A559JSW7</accession>
<evidence type="ECO:0000313" key="4">
    <source>
        <dbReference type="Proteomes" id="UP000316330"/>
    </source>
</evidence>
<evidence type="ECO:0000256" key="1">
    <source>
        <dbReference type="SAM" id="MobiDB-lite"/>
    </source>
</evidence>
<organism evidence="3 4">
    <name type="scientific">Cohnella terricola</name>
    <dbReference type="NCBI Taxonomy" id="1289167"/>
    <lineage>
        <taxon>Bacteria</taxon>
        <taxon>Bacillati</taxon>
        <taxon>Bacillota</taxon>
        <taxon>Bacilli</taxon>
        <taxon>Bacillales</taxon>
        <taxon>Paenibacillaceae</taxon>
        <taxon>Cohnella</taxon>
    </lineage>
</organism>
<evidence type="ECO:0000313" key="3">
    <source>
        <dbReference type="EMBL" id="TVY02965.1"/>
    </source>
</evidence>
<keyword evidence="4" id="KW-1185">Reference proteome</keyword>
<keyword evidence="2" id="KW-0732">Signal</keyword>
<sequence length="347" mass="38249">MSKRLARIGFAWLLAAAVTALPACSSHSTNGAETASSPAATAVTAEPPVEGDSAGSKEAIASVDPSAPGSKGYLWKVTGGGNSGYLIGTIHVAKKNMYPLDPNVEQAIEEANYIALELDLTKVDQKKMLELVNEKALLTDGTTLKDHVDEKDYEKFQAILKKSILAAAAPTFDQYEPWYAAMNLESLSAMKYMLNDGIDQYLAKKAHKEGKTIIELESMESQLDIFDGFSKELQKQYFHESVENMKNAAKGMEDLLEMWTAGDLKKLEQMHEEYEKEGRKSMGDEFEDYNGAFLDDRNAEMAKKIDGYLREGDKGTYLVAVGSLHMVGDQGLVSLLRKKGYQVEFVK</sequence>
<dbReference type="Proteomes" id="UP000316330">
    <property type="component" value="Unassembled WGS sequence"/>
</dbReference>